<gene>
    <name evidence="4" type="primary">DPB11</name>
    <name evidence="4" type="ORF">MJAP1_002353</name>
</gene>
<keyword evidence="4" id="KW-0418">Kinase</keyword>
<evidence type="ECO:0000259" key="3">
    <source>
        <dbReference type="PROSITE" id="PS50172"/>
    </source>
</evidence>
<proteinExistence type="predicted"/>
<feature type="domain" description="BRCT" evidence="3">
    <location>
        <begin position="155"/>
        <end position="268"/>
    </location>
</feature>
<dbReference type="PANTHER" id="PTHR13561:SF20">
    <property type="entry name" value="DNA TOPOISOMERASE 2-BINDING PROTEIN 1"/>
    <property type="match status" value="1"/>
</dbReference>
<name>A0AAF0F3N4_9BASI</name>
<dbReference type="SUPFAM" id="SSF52113">
    <property type="entry name" value="BRCT domain"/>
    <property type="match status" value="3"/>
</dbReference>
<dbReference type="Pfam" id="PF00533">
    <property type="entry name" value="BRCT"/>
    <property type="match status" value="1"/>
</dbReference>
<dbReference type="GO" id="GO:0033314">
    <property type="term" value="P:mitotic DNA replication checkpoint signaling"/>
    <property type="evidence" value="ECO:0007669"/>
    <property type="project" value="TreeGrafter"/>
</dbReference>
<dbReference type="InterPro" id="IPR036420">
    <property type="entry name" value="BRCT_dom_sf"/>
</dbReference>
<evidence type="ECO:0000256" key="1">
    <source>
        <dbReference type="ARBA" id="ARBA00022737"/>
    </source>
</evidence>
<evidence type="ECO:0000313" key="4">
    <source>
        <dbReference type="EMBL" id="WFD39379.1"/>
    </source>
</evidence>
<keyword evidence="1" id="KW-0677">Repeat</keyword>
<accession>A0AAF0F3N4</accession>
<dbReference type="InterPro" id="IPR001357">
    <property type="entry name" value="BRCT_dom"/>
</dbReference>
<dbReference type="EMBL" id="CP119960">
    <property type="protein sequence ID" value="WFD39379.1"/>
    <property type="molecule type" value="Genomic_DNA"/>
</dbReference>
<dbReference type="CDD" id="cd00027">
    <property type="entry name" value="BRCT"/>
    <property type="match status" value="2"/>
</dbReference>
<keyword evidence="5" id="KW-1185">Reference proteome</keyword>
<evidence type="ECO:0000313" key="5">
    <source>
        <dbReference type="Proteomes" id="UP001217754"/>
    </source>
</evidence>
<feature type="region of interest" description="Disordered" evidence="2">
    <location>
        <begin position="1"/>
        <end position="41"/>
    </location>
</feature>
<keyword evidence="4" id="KW-0808">Transferase</keyword>
<dbReference type="GO" id="GO:0007095">
    <property type="term" value="P:mitotic G2 DNA damage checkpoint signaling"/>
    <property type="evidence" value="ECO:0007669"/>
    <property type="project" value="TreeGrafter"/>
</dbReference>
<dbReference type="Pfam" id="PF12738">
    <property type="entry name" value="PTCB-BRCT"/>
    <property type="match status" value="2"/>
</dbReference>
<feature type="region of interest" description="Disordered" evidence="2">
    <location>
        <begin position="512"/>
        <end position="555"/>
    </location>
</feature>
<dbReference type="PROSITE" id="PS50172">
    <property type="entry name" value="BRCT"/>
    <property type="match status" value="3"/>
</dbReference>
<dbReference type="GO" id="GO:0016301">
    <property type="term" value="F:kinase activity"/>
    <property type="evidence" value="ECO:0007669"/>
    <property type="project" value="UniProtKB-KW"/>
</dbReference>
<dbReference type="PANTHER" id="PTHR13561">
    <property type="entry name" value="DNA REPLICATION REGULATOR DPB11-RELATED"/>
    <property type="match status" value="1"/>
</dbReference>
<sequence>MSTNRLQRTHRSTKIPNVKLRPVPVSTASRERQRADAEDDAHFQATRDHGTTRGAHTAQDFLASKPLQGVVLSFTGITDEKRELVDIAEQLGARVHKNLTSEVTHLVARQPGSEKYKCAVRFHMHVVRPEWLYLVREAWLAGEDAVDIAQLADESRLGALEGMHIALSGVDESTRARLAERIHEQGGTLAPRLSLDGSLTHLACGPDDGRIRKSYTRVVEQQALARHYTTDALPAPIRAAAAIKLVHVEWIDECCDTGTMLPEDEYDARAPLAPRPPRPQPPPRIPMAERTISAPAPAAPPQKDLARLVHRIHSQTEPGLGQAPKRTGLLALTRAERFGQEAPKLFAQRTFHVAMADDARTRRVASAIRGAGGVLVAEQDAMYTVRPLVGGRGAGQCVTHHWVELCLHYDRLVDPKAYVASEPTRAPMPVPGADAVRFSFTGVDREGPEYHHALAAIHAIGASVEDAMSRARTTHLVAEGDARHGVKAQKAAAWGVPVVGYEFLQKVLRTGRLRETSDVPPPPPPPPPPDASDTPDAEPTPEPEQDVPSSQSCHM</sequence>
<dbReference type="Proteomes" id="UP001217754">
    <property type="component" value="Chromosome 3"/>
</dbReference>
<feature type="domain" description="BRCT" evidence="3">
    <location>
        <begin position="436"/>
        <end position="521"/>
    </location>
</feature>
<feature type="domain" description="BRCT" evidence="3">
    <location>
        <begin position="62"/>
        <end position="133"/>
    </location>
</feature>
<dbReference type="AlphaFoldDB" id="A0AAF0F3N4"/>
<dbReference type="GeneID" id="85226004"/>
<organism evidence="4 5">
    <name type="scientific">Malassezia japonica</name>
    <dbReference type="NCBI Taxonomy" id="223818"/>
    <lineage>
        <taxon>Eukaryota</taxon>
        <taxon>Fungi</taxon>
        <taxon>Dikarya</taxon>
        <taxon>Basidiomycota</taxon>
        <taxon>Ustilaginomycotina</taxon>
        <taxon>Malasseziomycetes</taxon>
        <taxon>Malasseziales</taxon>
        <taxon>Malasseziaceae</taxon>
        <taxon>Malassezia</taxon>
    </lineage>
</organism>
<protein>
    <submittedName>
        <fullName evidence="4">Protein kinase activating protein dpb11</fullName>
    </submittedName>
</protein>
<feature type="compositionally biased region" description="Acidic residues" evidence="2">
    <location>
        <begin position="533"/>
        <end position="545"/>
    </location>
</feature>
<dbReference type="SMART" id="SM00292">
    <property type="entry name" value="BRCT"/>
    <property type="match status" value="4"/>
</dbReference>
<dbReference type="RefSeq" id="XP_060122276.1">
    <property type="nucleotide sequence ID" value="XM_060266293.1"/>
</dbReference>
<evidence type="ECO:0000256" key="2">
    <source>
        <dbReference type="SAM" id="MobiDB-lite"/>
    </source>
</evidence>
<dbReference type="Gene3D" id="3.40.50.10190">
    <property type="entry name" value="BRCT domain"/>
    <property type="match status" value="4"/>
</dbReference>
<dbReference type="GO" id="GO:0006270">
    <property type="term" value="P:DNA replication initiation"/>
    <property type="evidence" value="ECO:0007669"/>
    <property type="project" value="TreeGrafter"/>
</dbReference>
<feature type="compositionally biased region" description="Basic and acidic residues" evidence="2">
    <location>
        <begin position="29"/>
        <end position="41"/>
    </location>
</feature>
<reference evidence="4" key="1">
    <citation type="submission" date="2023-03" db="EMBL/GenBank/DDBJ databases">
        <title>Mating type loci evolution in Malassezia.</title>
        <authorList>
            <person name="Coelho M.A."/>
        </authorList>
    </citation>
    <scope>NUCLEOTIDE SEQUENCE</scope>
    <source>
        <strain evidence="4">CBS 9431</strain>
    </source>
</reference>
<feature type="compositionally biased region" description="Pro residues" evidence="2">
    <location>
        <begin position="519"/>
        <end position="530"/>
    </location>
</feature>